<dbReference type="SMART" id="SM00530">
    <property type="entry name" value="HTH_XRE"/>
    <property type="match status" value="1"/>
</dbReference>
<reference evidence="3 4" key="1">
    <citation type="submission" date="2008-07" db="EMBL/GenBank/DDBJ databases">
        <authorList>
            <person name="Gonzalez J."/>
            <person name="Sokolova T."/>
            <person name="Ferriera S."/>
            <person name="Johnson J."/>
            <person name="Kravitz S."/>
            <person name="Beeson K."/>
            <person name="Sutton G."/>
            <person name="Rogers Y.-H."/>
            <person name="Friedman R."/>
            <person name="Frazier M."/>
            <person name="Venter J.C."/>
        </authorList>
    </citation>
    <scope>NUCLEOTIDE SEQUENCE [LARGE SCALE GENOMIC DNA]</scope>
    <source>
        <strain evidence="3 4">DSM 12653</strain>
    </source>
</reference>
<dbReference type="EMBL" id="ABXP02000126">
    <property type="protein sequence ID" value="KKC28480.1"/>
    <property type="molecule type" value="Genomic_DNA"/>
</dbReference>
<dbReference type="PROSITE" id="PS50943">
    <property type="entry name" value="HTH_CROC1"/>
    <property type="match status" value="1"/>
</dbReference>
<dbReference type="Pfam" id="PF01381">
    <property type="entry name" value="HTH_3"/>
    <property type="match status" value="1"/>
</dbReference>
<dbReference type="SUPFAM" id="SSF47413">
    <property type="entry name" value="lambda repressor-like DNA-binding domains"/>
    <property type="match status" value="1"/>
</dbReference>
<name>A0A0F5PIM2_9THEO</name>
<evidence type="ECO:0000313" key="4">
    <source>
        <dbReference type="Proteomes" id="UP000010146"/>
    </source>
</evidence>
<reference evidence="4" key="3">
    <citation type="submission" date="2015-02" db="EMBL/GenBank/DDBJ databases">
        <title>Genome analysis of three genomes within the thermophilic hydrogenogenic bacterial species Caldanaerobacter subterraneus.</title>
        <authorList>
            <person name="Sant'Anna F.H."/>
            <person name="Lebedinsky A."/>
            <person name="Sokolova T."/>
            <person name="Robb F.T."/>
            <person name="Gonzalez J.M."/>
        </authorList>
    </citation>
    <scope>NUCLEOTIDE SEQUENCE [LARGE SCALE GENOMIC DNA]</scope>
    <source>
        <strain evidence="4">DSM 12653</strain>
    </source>
</reference>
<dbReference type="Proteomes" id="UP000010146">
    <property type="component" value="Unassembled WGS sequence"/>
</dbReference>
<keyword evidence="1" id="KW-0238">DNA-binding</keyword>
<proteinExistence type="predicted"/>
<evidence type="ECO:0000313" key="3">
    <source>
        <dbReference type="EMBL" id="KKC28480.1"/>
    </source>
</evidence>
<reference evidence="3 4" key="2">
    <citation type="journal article" date="2015" name="BMC Genomics">
        <title>Analysis of three genomes within the thermophilic bacterial species Caldanaerobacter subterraneus with a focus on carbon monoxide dehydrogenase evolution and hydrolase diversity.</title>
        <authorList>
            <person name="Sant'Anna F.H."/>
            <person name="Lebedinsky A.V."/>
            <person name="Sokolova T.G."/>
            <person name="Robb F.T."/>
            <person name="Gonzalez J.M."/>
        </authorList>
    </citation>
    <scope>NUCLEOTIDE SEQUENCE [LARGE SCALE GENOMIC DNA]</scope>
    <source>
        <strain evidence="3 4">DSM 12653</strain>
    </source>
</reference>
<dbReference type="PANTHER" id="PTHR46797">
    <property type="entry name" value="HTH-TYPE TRANSCRIPTIONAL REGULATOR"/>
    <property type="match status" value="1"/>
</dbReference>
<dbReference type="RefSeq" id="WP_043883820.1">
    <property type="nucleotide sequence ID" value="NZ_ABXP02000126.1"/>
</dbReference>
<evidence type="ECO:0000259" key="2">
    <source>
        <dbReference type="PROSITE" id="PS50943"/>
    </source>
</evidence>
<dbReference type="CDD" id="cd00093">
    <property type="entry name" value="HTH_XRE"/>
    <property type="match status" value="1"/>
</dbReference>
<organism evidence="3 4">
    <name type="scientific">Caldanaerobacter subterraneus subsp. pacificus DSM 12653</name>
    <dbReference type="NCBI Taxonomy" id="391606"/>
    <lineage>
        <taxon>Bacteria</taxon>
        <taxon>Bacillati</taxon>
        <taxon>Bacillota</taxon>
        <taxon>Clostridia</taxon>
        <taxon>Thermoanaerobacterales</taxon>
        <taxon>Thermoanaerobacteraceae</taxon>
        <taxon>Caldanaerobacter</taxon>
    </lineage>
</organism>
<gene>
    <name evidence="3" type="ORF">CDSM653_02540</name>
</gene>
<dbReference type="InterPro" id="IPR001387">
    <property type="entry name" value="Cro/C1-type_HTH"/>
</dbReference>
<dbReference type="InterPro" id="IPR010982">
    <property type="entry name" value="Lambda_DNA-bd_dom_sf"/>
</dbReference>
<comment type="caution">
    <text evidence="3">The sequence shown here is derived from an EMBL/GenBank/DDBJ whole genome shotgun (WGS) entry which is preliminary data.</text>
</comment>
<dbReference type="PANTHER" id="PTHR46797:SF1">
    <property type="entry name" value="METHYLPHOSPHONATE SYNTHASE"/>
    <property type="match status" value="1"/>
</dbReference>
<protein>
    <recommendedName>
        <fullName evidence="2">HTH cro/C1-type domain-containing protein</fullName>
    </recommendedName>
</protein>
<feature type="domain" description="HTH cro/C1-type" evidence="2">
    <location>
        <begin position="9"/>
        <end position="63"/>
    </location>
</feature>
<sequence>MALTIGEYIKKIREEKNLSLNQLALYSGVSAAHLSRIERGLREPSPEVLRKISTALKVPYEELMKVAGYLDGEPSGTLITNLETGQLGNNEWQPKLTEKDKKDIAKTLEEWMKDLTSAEGLAFFNGEPVDEETKEYLKDSFEMILKHARLMNKKKYTPKKYRK</sequence>
<accession>A0A0F5PIM2</accession>
<dbReference type="GO" id="GO:0003700">
    <property type="term" value="F:DNA-binding transcription factor activity"/>
    <property type="evidence" value="ECO:0007669"/>
    <property type="project" value="TreeGrafter"/>
</dbReference>
<dbReference type="Gene3D" id="1.10.260.40">
    <property type="entry name" value="lambda repressor-like DNA-binding domains"/>
    <property type="match status" value="1"/>
</dbReference>
<dbReference type="GO" id="GO:0003677">
    <property type="term" value="F:DNA binding"/>
    <property type="evidence" value="ECO:0007669"/>
    <property type="project" value="UniProtKB-KW"/>
</dbReference>
<dbReference type="InterPro" id="IPR050807">
    <property type="entry name" value="TransReg_Diox_bact_type"/>
</dbReference>
<dbReference type="AlphaFoldDB" id="A0A0F5PIM2"/>
<evidence type="ECO:0000256" key="1">
    <source>
        <dbReference type="ARBA" id="ARBA00023125"/>
    </source>
</evidence>
<dbReference type="GO" id="GO:0005829">
    <property type="term" value="C:cytosol"/>
    <property type="evidence" value="ECO:0007669"/>
    <property type="project" value="TreeGrafter"/>
</dbReference>